<dbReference type="STRING" id="1223802.SUTH_02809"/>
<protein>
    <submittedName>
        <fullName evidence="4">Phenylacetic acid degradation protein</fullName>
    </submittedName>
</protein>
<dbReference type="EMBL" id="AP012547">
    <property type="protein sequence ID" value="BAO30588.1"/>
    <property type="molecule type" value="Genomic_DNA"/>
</dbReference>
<evidence type="ECO:0000259" key="3">
    <source>
        <dbReference type="Pfam" id="PF03061"/>
    </source>
</evidence>
<gene>
    <name evidence="4" type="ORF">SUTH_02809</name>
</gene>
<dbReference type="Proteomes" id="UP000031637">
    <property type="component" value="Chromosome"/>
</dbReference>
<organism evidence="4 5">
    <name type="scientific">Sulfuritalea hydrogenivorans sk43H</name>
    <dbReference type="NCBI Taxonomy" id="1223802"/>
    <lineage>
        <taxon>Bacteria</taxon>
        <taxon>Pseudomonadati</taxon>
        <taxon>Pseudomonadota</taxon>
        <taxon>Betaproteobacteria</taxon>
        <taxon>Nitrosomonadales</taxon>
        <taxon>Sterolibacteriaceae</taxon>
        <taxon>Sulfuritalea</taxon>
    </lineage>
</organism>
<dbReference type="HOGENOM" id="CLU_089876_11_0_4"/>
<feature type="domain" description="Thioesterase" evidence="3">
    <location>
        <begin position="53"/>
        <end position="127"/>
    </location>
</feature>
<dbReference type="InterPro" id="IPR006683">
    <property type="entry name" value="Thioestr_dom"/>
</dbReference>
<dbReference type="NCBIfam" id="TIGR02286">
    <property type="entry name" value="PaaD"/>
    <property type="match status" value="1"/>
</dbReference>
<dbReference type="CDD" id="cd03443">
    <property type="entry name" value="PaaI_thioesterase"/>
    <property type="match status" value="1"/>
</dbReference>
<dbReference type="SUPFAM" id="SSF54637">
    <property type="entry name" value="Thioesterase/thiol ester dehydrase-isomerase"/>
    <property type="match status" value="1"/>
</dbReference>
<dbReference type="KEGG" id="shd:SUTH_02809"/>
<reference evidence="4 5" key="1">
    <citation type="journal article" date="2014" name="Syst. Appl. Microbiol.">
        <title>Complete genomes of freshwater sulfur oxidizers Sulfuricella denitrificans skB26 and Sulfuritalea hydrogenivorans sk43H: genetic insights into the sulfur oxidation pathway of betaproteobacteria.</title>
        <authorList>
            <person name="Watanabe T."/>
            <person name="Kojima H."/>
            <person name="Fukui M."/>
        </authorList>
    </citation>
    <scope>NUCLEOTIDE SEQUENCE [LARGE SCALE GENOMIC DNA]</scope>
    <source>
        <strain evidence="4">DSM22779</strain>
    </source>
</reference>
<evidence type="ECO:0000313" key="5">
    <source>
        <dbReference type="Proteomes" id="UP000031637"/>
    </source>
</evidence>
<dbReference type="Gene3D" id="3.10.129.10">
    <property type="entry name" value="Hotdog Thioesterase"/>
    <property type="match status" value="1"/>
</dbReference>
<dbReference type="InterPro" id="IPR029069">
    <property type="entry name" value="HotDog_dom_sf"/>
</dbReference>
<dbReference type="Pfam" id="PF03061">
    <property type="entry name" value="4HBT"/>
    <property type="match status" value="1"/>
</dbReference>
<accession>W0SLD4</accession>
<dbReference type="NCBIfam" id="TIGR00369">
    <property type="entry name" value="unchar_dom_1"/>
    <property type="match status" value="1"/>
</dbReference>
<dbReference type="FunFam" id="3.10.129.10:FF:000022">
    <property type="entry name" value="Phenylacetic acid degradation protein"/>
    <property type="match status" value="1"/>
</dbReference>
<name>W0SLD4_9PROT</name>
<evidence type="ECO:0000313" key="4">
    <source>
        <dbReference type="EMBL" id="BAO30588.1"/>
    </source>
</evidence>
<sequence>MMAMTPQEIADRCTAVMWPDDHAARGLGITVTSTTPGGATVTMKVRQDMVNGHGICHGGFIFALADTNFAYACNSFNHRAVAAGVDINFIAPAHLGDTLTATGGARHQGGRSGIYDIEVTNQDGKTIALFRGRSTRIKGHFFEEGETA</sequence>
<dbReference type="InterPro" id="IPR003736">
    <property type="entry name" value="PAAI_dom"/>
</dbReference>
<evidence type="ECO:0000256" key="2">
    <source>
        <dbReference type="ARBA" id="ARBA00022801"/>
    </source>
</evidence>
<keyword evidence="5" id="KW-1185">Reference proteome</keyword>
<dbReference type="AlphaFoldDB" id="W0SLD4"/>
<dbReference type="InterPro" id="IPR052723">
    <property type="entry name" value="Acyl-CoA_thioesterase_PaaI"/>
</dbReference>
<dbReference type="GO" id="GO:0016289">
    <property type="term" value="F:acyl-CoA hydrolase activity"/>
    <property type="evidence" value="ECO:0007669"/>
    <property type="project" value="TreeGrafter"/>
</dbReference>
<dbReference type="PANTHER" id="PTHR42856">
    <property type="entry name" value="ACYL-COENZYME A THIOESTERASE PAAI"/>
    <property type="match status" value="1"/>
</dbReference>
<proteinExistence type="inferred from homology"/>
<evidence type="ECO:0000256" key="1">
    <source>
        <dbReference type="ARBA" id="ARBA00008324"/>
    </source>
</evidence>
<dbReference type="PANTHER" id="PTHR42856:SF1">
    <property type="entry name" value="ACYL-COENZYME A THIOESTERASE PAAI"/>
    <property type="match status" value="1"/>
</dbReference>
<comment type="similarity">
    <text evidence="1">Belongs to the thioesterase PaaI family.</text>
</comment>
<keyword evidence="2" id="KW-0378">Hydrolase</keyword>
<dbReference type="InterPro" id="IPR011973">
    <property type="entry name" value="PaaD"/>
</dbReference>